<dbReference type="EMBL" id="DS268113">
    <property type="protein sequence ID" value="KMM72262.1"/>
    <property type="molecule type" value="Genomic_DNA"/>
</dbReference>
<reference evidence="2" key="3">
    <citation type="journal article" date="2010" name="Genome Res.">
        <title>Population genomic sequencing of Coccidioides fungi reveals recent hybridization and transposon control.</title>
        <authorList>
            <person name="Neafsey D.E."/>
            <person name="Barker B.M."/>
            <person name="Sharpton T.J."/>
            <person name="Stajich J.E."/>
            <person name="Park D.J."/>
            <person name="Whiston E."/>
            <person name="Hung C.-Y."/>
            <person name="McMahan C."/>
            <person name="White J."/>
            <person name="Sykes S."/>
            <person name="Heiman D."/>
            <person name="Young S."/>
            <person name="Zeng Q."/>
            <person name="Abouelleil A."/>
            <person name="Aftuck L."/>
            <person name="Bessette D."/>
            <person name="Brown A."/>
            <person name="FitzGerald M."/>
            <person name="Lui A."/>
            <person name="Macdonald J.P."/>
            <person name="Priest M."/>
            <person name="Orbach M.J."/>
            <person name="Galgiani J.N."/>
            <person name="Kirkland T.N."/>
            <person name="Cole G.T."/>
            <person name="Birren B.W."/>
            <person name="Henn M.R."/>
            <person name="Taylor J.W."/>
            <person name="Rounsley S.D."/>
        </authorList>
    </citation>
    <scope>NUCLEOTIDE SEQUENCE [LARGE SCALE GENOMIC DNA]</scope>
    <source>
        <strain evidence="2">RMSCC 3488</strain>
    </source>
</reference>
<sequence>MHQNEWVIVVFRLYPLHQKLMEFVQAVDWLIVIKNPMLVIRIQGQSANPVKLVLEQLDIDITKFAEKFALFVIWKLLNFHSEEGPSFHIIQQHKWEAKWIVLFN</sequence>
<reference evidence="2" key="2">
    <citation type="journal article" date="2009" name="Genome Res.">
        <title>Comparative genomic analyses of the human fungal pathogens Coccidioides and their relatives.</title>
        <authorList>
            <person name="Sharpton T.J."/>
            <person name="Stajich J.E."/>
            <person name="Rounsley S.D."/>
            <person name="Gardner M.J."/>
            <person name="Wortman J.R."/>
            <person name="Jordar V.S."/>
            <person name="Maiti R."/>
            <person name="Kodira C.D."/>
            <person name="Neafsey D.E."/>
            <person name="Zeng Q."/>
            <person name="Hung C.-Y."/>
            <person name="McMahan C."/>
            <person name="Muszewska A."/>
            <person name="Grynberg M."/>
            <person name="Mandel M.A."/>
            <person name="Kellner E.M."/>
            <person name="Barker B.M."/>
            <person name="Galgiani J.N."/>
            <person name="Orbach M.J."/>
            <person name="Kirkland T.N."/>
            <person name="Cole G.T."/>
            <person name="Henn M.R."/>
            <person name="Birren B.W."/>
            <person name="Taylor J.W."/>
        </authorList>
    </citation>
    <scope>NUCLEOTIDE SEQUENCE [LARGE SCALE GENOMIC DNA]</scope>
    <source>
        <strain evidence="2">RMSCC 3488</strain>
    </source>
</reference>
<dbReference type="AlphaFoldDB" id="A0A0J6IK07"/>
<gene>
    <name evidence="1" type="ORF">CPAG_08559</name>
</gene>
<evidence type="ECO:0000313" key="2">
    <source>
        <dbReference type="Proteomes" id="UP000054567"/>
    </source>
</evidence>
<proteinExistence type="predicted"/>
<accession>A0A0J6IK07</accession>
<protein>
    <submittedName>
        <fullName evidence="1">Uncharacterized protein</fullName>
    </submittedName>
</protein>
<dbReference type="VEuPathDB" id="FungiDB:CPAG_08559"/>
<reference evidence="1 2" key="1">
    <citation type="submission" date="2007-06" db="EMBL/GenBank/DDBJ databases">
        <title>The Genome Sequence of Coccidioides posadasii RMSCC_3488.</title>
        <authorList>
            <consortium name="Coccidioides Genome Resources Consortium"/>
            <consortium name="The Broad Institute Genome Sequencing Platform"/>
            <person name="Henn M.R."/>
            <person name="Sykes S."/>
            <person name="Young S."/>
            <person name="Jaffe D."/>
            <person name="Berlin A."/>
            <person name="Alvarez P."/>
            <person name="Butler J."/>
            <person name="Gnerre S."/>
            <person name="Grabherr M."/>
            <person name="Mauceli E."/>
            <person name="Brockman W."/>
            <person name="Kodira C."/>
            <person name="Alvarado L."/>
            <person name="Zeng Q."/>
            <person name="Crawford M."/>
            <person name="Antoine C."/>
            <person name="Devon K."/>
            <person name="Galgiani J."/>
            <person name="Orsborn K."/>
            <person name="Lewis M.L."/>
            <person name="Nusbaum C."/>
            <person name="Galagan J."/>
            <person name="Birren B."/>
        </authorList>
    </citation>
    <scope>NUCLEOTIDE SEQUENCE [LARGE SCALE GENOMIC DNA]</scope>
    <source>
        <strain evidence="1 2">RMSCC 3488</strain>
    </source>
</reference>
<name>A0A0J6IK07_COCPO</name>
<organism evidence="1 2">
    <name type="scientific">Coccidioides posadasii RMSCC 3488</name>
    <dbReference type="NCBI Taxonomy" id="454284"/>
    <lineage>
        <taxon>Eukaryota</taxon>
        <taxon>Fungi</taxon>
        <taxon>Dikarya</taxon>
        <taxon>Ascomycota</taxon>
        <taxon>Pezizomycotina</taxon>
        <taxon>Eurotiomycetes</taxon>
        <taxon>Eurotiomycetidae</taxon>
        <taxon>Onygenales</taxon>
        <taxon>Onygenaceae</taxon>
        <taxon>Coccidioides</taxon>
    </lineage>
</organism>
<dbReference type="Proteomes" id="UP000054567">
    <property type="component" value="Unassembled WGS sequence"/>
</dbReference>
<evidence type="ECO:0000313" key="1">
    <source>
        <dbReference type="EMBL" id="KMM72262.1"/>
    </source>
</evidence>